<sequence>MSALETFLINHRPEAFDGRHRDTRAEDWLIRFDRYCNAAQVPETGQVRILFAGLLLTESASIWYDQLGTITSARINGVDISPYGVFQYKFRQRYVTSYDAKDAFGRLRALRQKRSVNEYVIVFERLLGQINDFDDRNAVRFFRRGLRPKLRQLVDNHTEIAVDDINGLIALALRLDKTHKNGRQFNHYT</sequence>
<dbReference type="Proteomes" id="UP000696485">
    <property type="component" value="Unassembled WGS sequence"/>
</dbReference>
<organism evidence="2 3">
    <name type="scientific">Podila minutissima</name>
    <dbReference type="NCBI Taxonomy" id="64525"/>
    <lineage>
        <taxon>Eukaryota</taxon>
        <taxon>Fungi</taxon>
        <taxon>Fungi incertae sedis</taxon>
        <taxon>Mucoromycota</taxon>
        <taxon>Mortierellomycotina</taxon>
        <taxon>Mortierellomycetes</taxon>
        <taxon>Mortierellales</taxon>
        <taxon>Mortierellaceae</taxon>
        <taxon>Podila</taxon>
    </lineage>
</organism>
<proteinExistence type="predicted"/>
<dbReference type="Pfam" id="PF03732">
    <property type="entry name" value="Retrotrans_gag"/>
    <property type="match status" value="1"/>
</dbReference>
<protein>
    <recommendedName>
        <fullName evidence="1">Retrotransposon gag domain-containing protein</fullName>
    </recommendedName>
</protein>
<evidence type="ECO:0000259" key="1">
    <source>
        <dbReference type="Pfam" id="PF03732"/>
    </source>
</evidence>
<keyword evidence="3" id="KW-1185">Reference proteome</keyword>
<dbReference type="EMBL" id="JAAAUY010000951">
    <property type="protein sequence ID" value="KAF9325261.1"/>
    <property type="molecule type" value="Genomic_DNA"/>
</dbReference>
<feature type="domain" description="Retrotransposon gag" evidence="1">
    <location>
        <begin position="54"/>
        <end position="148"/>
    </location>
</feature>
<dbReference type="InterPro" id="IPR005162">
    <property type="entry name" value="Retrotrans_gag_dom"/>
</dbReference>
<reference evidence="2" key="1">
    <citation type="journal article" date="2020" name="Fungal Divers.">
        <title>Resolving the Mortierellaceae phylogeny through synthesis of multi-gene phylogenetics and phylogenomics.</title>
        <authorList>
            <person name="Vandepol N."/>
            <person name="Liber J."/>
            <person name="Desiro A."/>
            <person name="Na H."/>
            <person name="Kennedy M."/>
            <person name="Barry K."/>
            <person name="Grigoriev I.V."/>
            <person name="Miller A.N."/>
            <person name="O'Donnell K."/>
            <person name="Stajich J.E."/>
            <person name="Bonito G."/>
        </authorList>
    </citation>
    <scope>NUCLEOTIDE SEQUENCE</scope>
    <source>
        <strain evidence="2">NVP1</strain>
    </source>
</reference>
<accession>A0A9P5VI33</accession>
<evidence type="ECO:0000313" key="2">
    <source>
        <dbReference type="EMBL" id="KAF9325261.1"/>
    </source>
</evidence>
<evidence type="ECO:0000313" key="3">
    <source>
        <dbReference type="Proteomes" id="UP000696485"/>
    </source>
</evidence>
<dbReference type="AlphaFoldDB" id="A0A9P5VI33"/>
<name>A0A9P5VI33_9FUNG</name>
<gene>
    <name evidence="2" type="ORF">BG006_011254</name>
</gene>
<comment type="caution">
    <text evidence="2">The sequence shown here is derived from an EMBL/GenBank/DDBJ whole genome shotgun (WGS) entry which is preliminary data.</text>
</comment>